<accession>X1T578</accession>
<dbReference type="AlphaFoldDB" id="X1T578"/>
<evidence type="ECO:0000259" key="4">
    <source>
        <dbReference type="Pfam" id="PF01555"/>
    </source>
</evidence>
<dbReference type="Gene3D" id="3.40.50.150">
    <property type="entry name" value="Vaccinia Virus protein VP39"/>
    <property type="match status" value="1"/>
</dbReference>
<evidence type="ECO:0000313" key="5">
    <source>
        <dbReference type="EMBL" id="GAI75189.1"/>
    </source>
</evidence>
<keyword evidence="2" id="KW-0808">Transferase</keyword>
<dbReference type="GO" id="GO:0003677">
    <property type="term" value="F:DNA binding"/>
    <property type="evidence" value="ECO:0007669"/>
    <property type="project" value="InterPro"/>
</dbReference>
<dbReference type="EMBL" id="BARW01011661">
    <property type="protein sequence ID" value="GAI75189.1"/>
    <property type="molecule type" value="Genomic_DNA"/>
</dbReference>
<name>X1T578_9ZZZZ</name>
<dbReference type="InterPro" id="IPR029063">
    <property type="entry name" value="SAM-dependent_MTases_sf"/>
</dbReference>
<dbReference type="PRINTS" id="PR00506">
    <property type="entry name" value="D21N6MTFRASE"/>
</dbReference>
<dbReference type="Pfam" id="PF01555">
    <property type="entry name" value="N6_N4_Mtase"/>
    <property type="match status" value="1"/>
</dbReference>
<reference evidence="5" key="1">
    <citation type="journal article" date="2014" name="Front. Microbiol.">
        <title>High frequency of phylogenetically diverse reductive dehalogenase-homologous genes in deep subseafloor sedimentary metagenomes.</title>
        <authorList>
            <person name="Kawai M."/>
            <person name="Futagami T."/>
            <person name="Toyoda A."/>
            <person name="Takaki Y."/>
            <person name="Nishi S."/>
            <person name="Hori S."/>
            <person name="Arai W."/>
            <person name="Tsubouchi T."/>
            <person name="Morono Y."/>
            <person name="Uchiyama I."/>
            <person name="Ito T."/>
            <person name="Fujiyama A."/>
            <person name="Inagaki F."/>
            <person name="Takami H."/>
        </authorList>
    </citation>
    <scope>NUCLEOTIDE SEQUENCE</scope>
    <source>
        <strain evidence="5">Expedition CK06-06</strain>
    </source>
</reference>
<comment type="caution">
    <text evidence="5">The sequence shown here is derived from an EMBL/GenBank/DDBJ whole genome shotgun (WGS) entry which is preliminary data.</text>
</comment>
<keyword evidence="1" id="KW-0489">Methyltransferase</keyword>
<sequence>NSFGLGNGYRGQYELIFYYGNFSGSDSDVWDINKDTNYEHPTQKPIALAARAINNSSKKGMIVLDFFGGSGSTLIACEQLKRICYMMEIDPIYCDVIIKRWEQYSNKKAVKIN</sequence>
<keyword evidence="3" id="KW-0949">S-adenosyl-L-methionine</keyword>
<gene>
    <name evidence="5" type="ORF">S12H4_22379</name>
</gene>
<dbReference type="GO" id="GO:0008170">
    <property type="term" value="F:N-methyltransferase activity"/>
    <property type="evidence" value="ECO:0007669"/>
    <property type="project" value="InterPro"/>
</dbReference>
<dbReference type="InterPro" id="IPR002295">
    <property type="entry name" value="N4/N6-MTase_EcoPI_Mod-like"/>
</dbReference>
<evidence type="ECO:0000256" key="3">
    <source>
        <dbReference type="ARBA" id="ARBA00022691"/>
    </source>
</evidence>
<dbReference type="SUPFAM" id="SSF53335">
    <property type="entry name" value="S-adenosyl-L-methionine-dependent methyltransferases"/>
    <property type="match status" value="1"/>
</dbReference>
<organism evidence="5">
    <name type="scientific">marine sediment metagenome</name>
    <dbReference type="NCBI Taxonomy" id="412755"/>
    <lineage>
        <taxon>unclassified sequences</taxon>
        <taxon>metagenomes</taxon>
        <taxon>ecological metagenomes</taxon>
    </lineage>
</organism>
<protein>
    <recommendedName>
        <fullName evidence="4">DNA methylase N-4/N-6 domain-containing protein</fullName>
    </recommendedName>
</protein>
<dbReference type="GO" id="GO:0032259">
    <property type="term" value="P:methylation"/>
    <property type="evidence" value="ECO:0007669"/>
    <property type="project" value="UniProtKB-KW"/>
</dbReference>
<evidence type="ECO:0000256" key="2">
    <source>
        <dbReference type="ARBA" id="ARBA00022679"/>
    </source>
</evidence>
<feature type="domain" description="DNA methylase N-4/N-6" evidence="4">
    <location>
        <begin position="27"/>
        <end position="98"/>
    </location>
</feature>
<dbReference type="InterPro" id="IPR002941">
    <property type="entry name" value="DNA_methylase_N4/N6"/>
</dbReference>
<feature type="non-terminal residue" evidence="5">
    <location>
        <position position="1"/>
    </location>
</feature>
<evidence type="ECO:0000256" key="1">
    <source>
        <dbReference type="ARBA" id="ARBA00022603"/>
    </source>
</evidence>
<proteinExistence type="predicted"/>